<dbReference type="EMBL" id="CAJHJT010000001">
    <property type="protein sequence ID" value="CAD6991594.1"/>
    <property type="molecule type" value="Genomic_DNA"/>
</dbReference>
<evidence type="ECO:0000313" key="1">
    <source>
        <dbReference type="EMBL" id="CAD6991594.1"/>
    </source>
</evidence>
<accession>A0A811TXN6</accession>
<feature type="non-terminal residue" evidence="1">
    <location>
        <position position="80"/>
    </location>
</feature>
<keyword evidence="2" id="KW-1185">Reference proteome</keyword>
<name>A0A811TXN6_CERCA</name>
<sequence>REKIYEWCADFARQRAWLPCIVWASPTIQLFRRILMSKEKHFSVESRALKDIRACQTSNVYTHFDRTSNINFTITKLQGQ</sequence>
<dbReference type="Proteomes" id="UP000606786">
    <property type="component" value="Unassembled WGS sequence"/>
</dbReference>
<dbReference type="AlphaFoldDB" id="A0A811TXN6"/>
<protein>
    <submittedName>
        <fullName evidence="1">(Mediterranean fruit fly) hypothetical protein</fullName>
    </submittedName>
</protein>
<organism evidence="1 2">
    <name type="scientific">Ceratitis capitata</name>
    <name type="common">Mediterranean fruit fly</name>
    <name type="synonym">Tephritis capitata</name>
    <dbReference type="NCBI Taxonomy" id="7213"/>
    <lineage>
        <taxon>Eukaryota</taxon>
        <taxon>Metazoa</taxon>
        <taxon>Ecdysozoa</taxon>
        <taxon>Arthropoda</taxon>
        <taxon>Hexapoda</taxon>
        <taxon>Insecta</taxon>
        <taxon>Pterygota</taxon>
        <taxon>Neoptera</taxon>
        <taxon>Endopterygota</taxon>
        <taxon>Diptera</taxon>
        <taxon>Brachycera</taxon>
        <taxon>Muscomorpha</taxon>
        <taxon>Tephritoidea</taxon>
        <taxon>Tephritidae</taxon>
        <taxon>Ceratitis</taxon>
        <taxon>Ceratitis</taxon>
    </lineage>
</organism>
<evidence type="ECO:0000313" key="2">
    <source>
        <dbReference type="Proteomes" id="UP000606786"/>
    </source>
</evidence>
<gene>
    <name evidence="1" type="ORF">CCAP1982_LOCUS511</name>
</gene>
<comment type="caution">
    <text evidence="1">The sequence shown here is derived from an EMBL/GenBank/DDBJ whole genome shotgun (WGS) entry which is preliminary data.</text>
</comment>
<proteinExistence type="predicted"/>
<reference evidence="1" key="1">
    <citation type="submission" date="2020-11" db="EMBL/GenBank/DDBJ databases">
        <authorList>
            <person name="Whitehead M."/>
        </authorList>
    </citation>
    <scope>NUCLEOTIDE SEQUENCE</scope>
    <source>
        <strain evidence="1">EGII</strain>
    </source>
</reference>